<evidence type="ECO:0000313" key="4">
    <source>
        <dbReference type="EMBL" id="BDU50531.1"/>
    </source>
</evidence>
<dbReference type="RefSeq" id="WP_307903397.1">
    <property type="nucleotide sequence ID" value="NZ_AP027059.1"/>
</dbReference>
<dbReference type="KEGG" id="haby:HLVA_11000"/>
<dbReference type="GO" id="GO:0047617">
    <property type="term" value="F:fatty acyl-CoA hydrolase activity"/>
    <property type="evidence" value="ECO:0007669"/>
    <property type="project" value="TreeGrafter"/>
</dbReference>
<dbReference type="PIRSF" id="PIRSF003230">
    <property type="entry name" value="YbgC"/>
    <property type="match status" value="1"/>
</dbReference>
<dbReference type="Proteomes" id="UP001321582">
    <property type="component" value="Chromosome"/>
</dbReference>
<sequence>MVKISHRVYYYETDKMGRVYHSNFLKWMEEARTEFIRVKGISYKEIEEMGYLLPVKELNVKYINPVEYDEEVMICISIEKFTRLIIEFKYEFWDRDMKLKFGEASSISIFTNKEGKPIRVDKELYGKLREER</sequence>
<dbReference type="CDD" id="cd00586">
    <property type="entry name" value="4HBT"/>
    <property type="match status" value="1"/>
</dbReference>
<dbReference type="InterPro" id="IPR006684">
    <property type="entry name" value="YbgC/YbaW"/>
</dbReference>
<keyword evidence="2" id="KW-0378">Hydrolase</keyword>
<evidence type="ECO:0000256" key="1">
    <source>
        <dbReference type="ARBA" id="ARBA00005953"/>
    </source>
</evidence>
<dbReference type="NCBIfam" id="TIGR00051">
    <property type="entry name" value="YbgC/FadM family acyl-CoA thioesterase"/>
    <property type="match status" value="1"/>
</dbReference>
<reference evidence="4 5" key="1">
    <citation type="submission" date="2022-11" db="EMBL/GenBank/DDBJ databases">
        <title>Haliovirga abyssi gen. nov., sp. nov., a mesophilic fermentative bacterium isolated from the Iheya North hydrothermal field and the proposal of Haliovirgaceae fam. nov.</title>
        <authorList>
            <person name="Miyazaki U."/>
            <person name="Tame A."/>
            <person name="Miyazaki J."/>
            <person name="Takai K."/>
            <person name="Sawayama S."/>
            <person name="Kitajima M."/>
            <person name="Okamoto A."/>
            <person name="Nakagawa S."/>
        </authorList>
    </citation>
    <scope>NUCLEOTIDE SEQUENCE [LARGE SCALE GENOMIC DNA]</scope>
    <source>
        <strain evidence="4 5">IC12</strain>
    </source>
</reference>
<gene>
    <name evidence="4" type="ORF">HLVA_11000</name>
</gene>
<evidence type="ECO:0000313" key="5">
    <source>
        <dbReference type="Proteomes" id="UP001321582"/>
    </source>
</evidence>
<dbReference type="InterPro" id="IPR006683">
    <property type="entry name" value="Thioestr_dom"/>
</dbReference>
<evidence type="ECO:0000256" key="2">
    <source>
        <dbReference type="ARBA" id="ARBA00022801"/>
    </source>
</evidence>
<name>A0AAU9D3H8_9FUSO</name>
<dbReference type="SUPFAM" id="SSF54637">
    <property type="entry name" value="Thioesterase/thiol ester dehydrase-isomerase"/>
    <property type="match status" value="1"/>
</dbReference>
<dbReference type="InterPro" id="IPR050563">
    <property type="entry name" value="4-hydroxybenzoyl-CoA_TE"/>
</dbReference>
<comment type="similarity">
    <text evidence="1">Belongs to the 4-hydroxybenzoyl-CoA thioesterase family.</text>
</comment>
<dbReference type="EMBL" id="AP027059">
    <property type="protein sequence ID" value="BDU50531.1"/>
    <property type="molecule type" value="Genomic_DNA"/>
</dbReference>
<organism evidence="4 5">
    <name type="scientific">Haliovirga abyssi</name>
    <dbReference type="NCBI Taxonomy" id="2996794"/>
    <lineage>
        <taxon>Bacteria</taxon>
        <taxon>Fusobacteriati</taxon>
        <taxon>Fusobacteriota</taxon>
        <taxon>Fusobacteriia</taxon>
        <taxon>Fusobacteriales</taxon>
        <taxon>Haliovirgaceae</taxon>
        <taxon>Haliovirga</taxon>
    </lineage>
</organism>
<accession>A0AAU9D3H8</accession>
<dbReference type="PANTHER" id="PTHR31793:SF27">
    <property type="entry name" value="NOVEL THIOESTERASE SUPERFAMILY DOMAIN AND SAPOSIN A-TYPE DOMAIN CONTAINING PROTEIN (0610012H03RIK)"/>
    <property type="match status" value="1"/>
</dbReference>
<dbReference type="Gene3D" id="3.10.129.10">
    <property type="entry name" value="Hotdog Thioesterase"/>
    <property type="match status" value="1"/>
</dbReference>
<keyword evidence="5" id="KW-1185">Reference proteome</keyword>
<evidence type="ECO:0000259" key="3">
    <source>
        <dbReference type="Pfam" id="PF03061"/>
    </source>
</evidence>
<proteinExistence type="inferred from homology"/>
<dbReference type="AlphaFoldDB" id="A0AAU9D3H8"/>
<protein>
    <submittedName>
        <fullName evidence="4">4-hydroxybenzoyl-CoA thioesterase</fullName>
    </submittedName>
</protein>
<dbReference type="PANTHER" id="PTHR31793">
    <property type="entry name" value="4-HYDROXYBENZOYL-COA THIOESTERASE FAMILY MEMBER"/>
    <property type="match status" value="1"/>
</dbReference>
<feature type="domain" description="Thioesterase" evidence="3">
    <location>
        <begin position="16"/>
        <end position="99"/>
    </location>
</feature>
<dbReference type="Pfam" id="PF03061">
    <property type="entry name" value="4HBT"/>
    <property type="match status" value="1"/>
</dbReference>
<dbReference type="InterPro" id="IPR029069">
    <property type="entry name" value="HotDog_dom_sf"/>
</dbReference>